<dbReference type="RefSeq" id="WP_380040045.1">
    <property type="nucleotide sequence ID" value="NZ_JBHSEH010000015.1"/>
</dbReference>
<feature type="transmembrane region" description="Helical" evidence="1">
    <location>
        <begin position="576"/>
        <end position="597"/>
    </location>
</feature>
<evidence type="ECO:0000256" key="1">
    <source>
        <dbReference type="SAM" id="Phobius"/>
    </source>
</evidence>
<feature type="transmembrane region" description="Helical" evidence="1">
    <location>
        <begin position="665"/>
        <end position="685"/>
    </location>
</feature>
<keyword evidence="1" id="KW-0812">Transmembrane</keyword>
<evidence type="ECO:0000313" key="4">
    <source>
        <dbReference type="Proteomes" id="UP001595998"/>
    </source>
</evidence>
<proteinExistence type="predicted"/>
<comment type="caution">
    <text evidence="3">The sequence shown here is derived from an EMBL/GenBank/DDBJ whole genome shotgun (WGS) entry which is preliminary data.</text>
</comment>
<sequence length="701" mass="74433">MRRLRWLALGLSLLGSVQATAVLEGRSLRFEDGAALVWQRSFPVALGDLSGPVEAGGLTYLGVGPVIYAFTPAGEVLGRADLPGQVTSLDAGAGAVRVSTQEAGYVERFTLTLQDGGLGVAERVVPPPDPAVTGWLTAAADLVPQKEVGRAAAADPTNPFLALREARLASARGDLYASLSAVRHALNTTLPFPAWVQLAARLDAAGFPSAADLALEHAQRDAAERGFDPELPVGRDALLAYGNPSAYVGTLLEQNRLTRAEAWMRYLRELHPRFEGGPALYERYAATLATQGRAGEAEEWRQFARSLRGGTLYNLGLEGTRALRDAARLSALSLLLALLAALLTLGARAWRVQGEDTREYGGRFLAWGRRPLSRARRLTVAYASAGERLTLVLLSAALFTALGGWQWSNLVSNSLRAPALNTGTYGGGWVNAEFARLSLRPGPDTALLSGLNAQLDGDLSVAREHYTRALPAPCARNNLGVIAQARGDEPQAREQYRTALAARPDLSAAAFNLGLSPSTPELTFQQTYRSGQPRLCYPDQRSLTRAMTGDLSASLMRNLREPLSLVTAAPGNSARLGWALLGALALVAGLAFTLLLPRAASEARLGRPAAYRLLALLLPGAALLGGAWGSVLLLGWAASLAALLPLSGLVRFAELLDLSTPGVRLGLLGALGLTYLLNTLAFITAEIRAARQARMEAQQDS</sequence>
<organism evidence="3 4">
    <name type="scientific">Deinococcus navajonensis</name>
    <dbReference type="NCBI Taxonomy" id="309884"/>
    <lineage>
        <taxon>Bacteria</taxon>
        <taxon>Thermotogati</taxon>
        <taxon>Deinococcota</taxon>
        <taxon>Deinococci</taxon>
        <taxon>Deinococcales</taxon>
        <taxon>Deinococcaceae</taxon>
        <taxon>Deinococcus</taxon>
    </lineage>
</organism>
<dbReference type="Gene3D" id="1.25.40.10">
    <property type="entry name" value="Tetratricopeptide repeat domain"/>
    <property type="match status" value="1"/>
</dbReference>
<name>A0ABV8XRM2_9DEIO</name>
<keyword evidence="2" id="KW-0732">Signal</keyword>
<dbReference type="EMBL" id="JBHSEH010000015">
    <property type="protein sequence ID" value="MFC4426995.1"/>
    <property type="molecule type" value="Genomic_DNA"/>
</dbReference>
<keyword evidence="1" id="KW-0472">Membrane</keyword>
<accession>A0ABV8XRM2</accession>
<feature type="transmembrane region" description="Helical" evidence="1">
    <location>
        <begin position="609"/>
        <end position="628"/>
    </location>
</feature>
<protein>
    <recommendedName>
        <fullName evidence="5">Tetratricopeptide repeat protein</fullName>
    </recommendedName>
</protein>
<keyword evidence="1" id="KW-1133">Transmembrane helix</keyword>
<evidence type="ECO:0000256" key="2">
    <source>
        <dbReference type="SAM" id="SignalP"/>
    </source>
</evidence>
<gene>
    <name evidence="3" type="ORF">ACFOZ9_12325</name>
</gene>
<reference evidence="4" key="1">
    <citation type="journal article" date="2019" name="Int. J. Syst. Evol. Microbiol.">
        <title>The Global Catalogue of Microorganisms (GCM) 10K type strain sequencing project: providing services to taxonomists for standard genome sequencing and annotation.</title>
        <authorList>
            <consortium name="The Broad Institute Genomics Platform"/>
            <consortium name="The Broad Institute Genome Sequencing Center for Infectious Disease"/>
            <person name="Wu L."/>
            <person name="Ma J."/>
        </authorList>
    </citation>
    <scope>NUCLEOTIDE SEQUENCE [LARGE SCALE GENOMIC DNA]</scope>
    <source>
        <strain evidence="4">CCUG 56029</strain>
    </source>
</reference>
<dbReference type="SUPFAM" id="SSF48452">
    <property type="entry name" value="TPR-like"/>
    <property type="match status" value="1"/>
</dbReference>
<dbReference type="InterPro" id="IPR011990">
    <property type="entry name" value="TPR-like_helical_dom_sf"/>
</dbReference>
<keyword evidence="4" id="KW-1185">Reference proteome</keyword>
<evidence type="ECO:0000313" key="3">
    <source>
        <dbReference type="EMBL" id="MFC4426995.1"/>
    </source>
</evidence>
<evidence type="ECO:0008006" key="5">
    <source>
        <dbReference type="Google" id="ProtNLM"/>
    </source>
</evidence>
<feature type="signal peptide" evidence="2">
    <location>
        <begin position="1"/>
        <end position="21"/>
    </location>
</feature>
<dbReference type="Proteomes" id="UP001595998">
    <property type="component" value="Unassembled WGS sequence"/>
</dbReference>
<feature type="chain" id="PRO_5045770474" description="Tetratricopeptide repeat protein" evidence="2">
    <location>
        <begin position="22"/>
        <end position="701"/>
    </location>
</feature>